<keyword evidence="2" id="KW-0012">Acyltransferase</keyword>
<keyword evidence="1" id="KW-0808">Transferase</keyword>
<dbReference type="PANTHER" id="PTHR43877">
    <property type="entry name" value="AMINOALKYLPHOSPHONATE N-ACETYLTRANSFERASE-RELATED-RELATED"/>
    <property type="match status" value="1"/>
</dbReference>
<dbReference type="GO" id="GO:0016747">
    <property type="term" value="F:acyltransferase activity, transferring groups other than amino-acyl groups"/>
    <property type="evidence" value="ECO:0007669"/>
    <property type="project" value="InterPro"/>
</dbReference>
<dbReference type="Gene3D" id="3.40.630.30">
    <property type="match status" value="1"/>
</dbReference>
<dbReference type="Proteomes" id="UP000244335">
    <property type="component" value="Unassembled WGS sequence"/>
</dbReference>
<dbReference type="AlphaFoldDB" id="A0AA92C373"/>
<organism evidence="4 5">
    <name type="scientific">Rhizobium rhizogenes</name>
    <name type="common">Agrobacterium rhizogenes</name>
    <dbReference type="NCBI Taxonomy" id="359"/>
    <lineage>
        <taxon>Bacteria</taxon>
        <taxon>Pseudomonadati</taxon>
        <taxon>Pseudomonadota</taxon>
        <taxon>Alphaproteobacteria</taxon>
        <taxon>Hyphomicrobiales</taxon>
        <taxon>Rhizobiaceae</taxon>
        <taxon>Rhizobium/Agrobacterium group</taxon>
        <taxon>Rhizobium</taxon>
    </lineage>
</organism>
<dbReference type="PANTHER" id="PTHR43877:SF1">
    <property type="entry name" value="ACETYLTRANSFERASE"/>
    <property type="match status" value="1"/>
</dbReference>
<gene>
    <name evidence="4" type="ORF">DC430_11940</name>
</gene>
<comment type="caution">
    <text evidence="4">The sequence shown here is derived from an EMBL/GenBank/DDBJ whole genome shotgun (WGS) entry which is preliminary data.</text>
</comment>
<dbReference type="EMBL" id="QDFR01000003">
    <property type="protein sequence ID" value="PVE53964.1"/>
    <property type="molecule type" value="Genomic_DNA"/>
</dbReference>
<accession>A0AA92C373</accession>
<dbReference type="InterPro" id="IPR000182">
    <property type="entry name" value="GNAT_dom"/>
</dbReference>
<dbReference type="Pfam" id="PF00583">
    <property type="entry name" value="Acetyltransf_1"/>
    <property type="match status" value="1"/>
</dbReference>
<evidence type="ECO:0000313" key="4">
    <source>
        <dbReference type="EMBL" id="PVE53964.1"/>
    </source>
</evidence>
<dbReference type="RefSeq" id="WP_116493095.1">
    <property type="nucleotide sequence ID" value="NZ_QDFR01000003.1"/>
</dbReference>
<sequence length="156" mass="17053">MGETLVRAAQKSDLPALLDLYQHLSPGDQSPDLPDAEAIFDQFLAYPGSVIVLCEIGSVLVGSCVLVVIPNLTRGGRPYALIENVVTHGDFRRQGIGKRVLDFATALAWQAGCYKAMLMTGSTRPETHAFYRSAGFEPSKTGFQKRQLPARVERTE</sequence>
<dbReference type="InterPro" id="IPR050832">
    <property type="entry name" value="Bact_Acetyltransf"/>
</dbReference>
<dbReference type="InterPro" id="IPR016181">
    <property type="entry name" value="Acyl_CoA_acyltransferase"/>
</dbReference>
<evidence type="ECO:0000256" key="1">
    <source>
        <dbReference type="ARBA" id="ARBA00022679"/>
    </source>
</evidence>
<dbReference type="CDD" id="cd04301">
    <property type="entry name" value="NAT_SF"/>
    <property type="match status" value="1"/>
</dbReference>
<dbReference type="PROSITE" id="PS51186">
    <property type="entry name" value="GNAT"/>
    <property type="match status" value="1"/>
</dbReference>
<evidence type="ECO:0000313" key="5">
    <source>
        <dbReference type="Proteomes" id="UP000244335"/>
    </source>
</evidence>
<reference evidence="4 5" key="1">
    <citation type="submission" date="2018-04" db="EMBL/GenBank/DDBJ databases">
        <authorList>
            <person name="Hagen T."/>
        </authorList>
    </citation>
    <scope>NUCLEOTIDE SEQUENCE [LARGE SCALE GENOMIC DNA]</scope>
    <source>
        <strain evidence="4 5">TPD7009</strain>
    </source>
</reference>
<name>A0AA92C373_RHIRH</name>
<proteinExistence type="predicted"/>
<evidence type="ECO:0000256" key="2">
    <source>
        <dbReference type="ARBA" id="ARBA00023315"/>
    </source>
</evidence>
<evidence type="ECO:0000259" key="3">
    <source>
        <dbReference type="PROSITE" id="PS51186"/>
    </source>
</evidence>
<dbReference type="SUPFAM" id="SSF55729">
    <property type="entry name" value="Acyl-CoA N-acyltransferases (Nat)"/>
    <property type="match status" value="1"/>
</dbReference>
<protein>
    <submittedName>
        <fullName evidence="4">GNAT family N-acetyltransferase</fullName>
    </submittedName>
</protein>
<feature type="domain" description="N-acetyltransferase" evidence="3">
    <location>
        <begin position="4"/>
        <end position="155"/>
    </location>
</feature>